<dbReference type="Proteomes" id="UP000480854">
    <property type="component" value="Unassembled WGS sequence"/>
</dbReference>
<comment type="caution">
    <text evidence="1">The sequence shown here is derived from an EMBL/GenBank/DDBJ whole genome shotgun (WGS) entry which is preliminary data.</text>
</comment>
<organism evidence="1 2">
    <name type="scientific">Roseomonas genomospecies 6</name>
    <dbReference type="NCBI Taxonomy" id="214106"/>
    <lineage>
        <taxon>Bacteria</taxon>
        <taxon>Pseudomonadati</taxon>
        <taxon>Pseudomonadota</taxon>
        <taxon>Alphaproteobacteria</taxon>
        <taxon>Acetobacterales</taxon>
        <taxon>Roseomonadaceae</taxon>
        <taxon>Roseomonas</taxon>
    </lineage>
</organism>
<evidence type="ECO:0000313" key="1">
    <source>
        <dbReference type="EMBL" id="KAA0680342.1"/>
    </source>
</evidence>
<name>A0A9W7NJF1_9PROT</name>
<protein>
    <submittedName>
        <fullName evidence="1">Uncharacterized protein</fullName>
    </submittedName>
</protein>
<dbReference type="AlphaFoldDB" id="A0A9W7NJF1"/>
<reference evidence="1 2" key="1">
    <citation type="submission" date="2018-07" db="EMBL/GenBank/DDBJ databases">
        <title>Genome sequence of Azospirillum sp. ATCC 49961.</title>
        <authorList>
            <person name="Sant'Anna F.H."/>
            <person name="Baldani J.I."/>
            <person name="Zilli J.E."/>
            <person name="Reis V.M."/>
            <person name="Hartmann A."/>
            <person name="Cruz L."/>
            <person name="de Souza E.M."/>
            <person name="de Oliveira Pedrosa F."/>
            <person name="Passaglia L.M.P."/>
        </authorList>
    </citation>
    <scope>NUCLEOTIDE SEQUENCE [LARGE SCALE GENOMIC DNA]</scope>
    <source>
        <strain evidence="1 2">ATCC 49961</strain>
    </source>
</reference>
<keyword evidence="2" id="KW-1185">Reference proteome</keyword>
<gene>
    <name evidence="1" type="ORF">DS843_13595</name>
</gene>
<sequence>MKRMLLIDGGCTLGHLLRDQNGIGIVFHCGMCGRDGYIPLEPLIARFGPDRAVPTIFGRRSACGGLADARLD</sequence>
<proteinExistence type="predicted"/>
<evidence type="ECO:0000313" key="2">
    <source>
        <dbReference type="Proteomes" id="UP000480854"/>
    </source>
</evidence>
<dbReference type="EMBL" id="QOKW01000009">
    <property type="protein sequence ID" value="KAA0680342.1"/>
    <property type="molecule type" value="Genomic_DNA"/>
</dbReference>
<accession>A0A9W7NJF1</accession>